<comment type="caution">
    <text evidence="3">The sequence shown here is derived from an EMBL/GenBank/DDBJ whole genome shotgun (WGS) entry which is preliminary data.</text>
</comment>
<keyword evidence="1 3" id="KW-0238">DNA-binding</keyword>
<dbReference type="PATRIC" id="fig|1339349.3.peg.3249"/>
<dbReference type="NCBIfam" id="TIGR01201">
    <property type="entry name" value="HU_rel"/>
    <property type="match status" value="1"/>
</dbReference>
<dbReference type="Proteomes" id="UP000028013">
    <property type="component" value="Unassembled WGS sequence"/>
</dbReference>
<dbReference type="Gene3D" id="4.10.520.10">
    <property type="entry name" value="IHF-like DNA-binding proteins"/>
    <property type="match status" value="1"/>
</dbReference>
<dbReference type="GO" id="GO:0003677">
    <property type="term" value="F:DNA binding"/>
    <property type="evidence" value="ECO:0007669"/>
    <property type="project" value="UniProtKB-KW"/>
</dbReference>
<gene>
    <name evidence="3" type="ORF">M094_2123</name>
</gene>
<evidence type="ECO:0000259" key="2">
    <source>
        <dbReference type="Pfam" id="PF18291"/>
    </source>
</evidence>
<feature type="domain" description="HU" evidence="2">
    <location>
        <begin position="4"/>
        <end position="107"/>
    </location>
</feature>
<accession>A0A078RZ62</accession>
<dbReference type="InterPro" id="IPR010992">
    <property type="entry name" value="IHF-like_DNA-bd_dom_sf"/>
</dbReference>
<proteinExistence type="predicted"/>
<dbReference type="InterPro" id="IPR041607">
    <property type="entry name" value="HU-HIG"/>
</dbReference>
<dbReference type="GeneID" id="99753135"/>
<dbReference type="SUPFAM" id="SSF47729">
    <property type="entry name" value="IHF-like DNA-binding proteins"/>
    <property type="match status" value="1"/>
</dbReference>
<dbReference type="EMBL" id="JNHN01000178">
    <property type="protein sequence ID" value="KDS49139.1"/>
    <property type="molecule type" value="Genomic_DNA"/>
</dbReference>
<protein>
    <submittedName>
        <fullName evidence="3">DNA-binding family protein</fullName>
    </submittedName>
</protein>
<name>A0A078RZ62_BACUN</name>
<organism evidence="3 4">
    <name type="scientific">Bacteroides uniformis str. 3978 T3 ii</name>
    <dbReference type="NCBI Taxonomy" id="1339349"/>
    <lineage>
        <taxon>Bacteria</taxon>
        <taxon>Pseudomonadati</taxon>
        <taxon>Bacteroidota</taxon>
        <taxon>Bacteroidia</taxon>
        <taxon>Bacteroidales</taxon>
        <taxon>Bacteroidaceae</taxon>
        <taxon>Bacteroides</taxon>
    </lineage>
</organism>
<evidence type="ECO:0000313" key="4">
    <source>
        <dbReference type="Proteomes" id="UP000028013"/>
    </source>
</evidence>
<dbReference type="Pfam" id="PF18291">
    <property type="entry name" value="HU-HIG"/>
    <property type="match status" value="1"/>
</dbReference>
<dbReference type="AlphaFoldDB" id="A0A078RZ62"/>
<dbReference type="RefSeq" id="WP_005827207.1">
    <property type="nucleotide sequence ID" value="NZ_JNHN01000178.1"/>
</dbReference>
<evidence type="ECO:0000313" key="3">
    <source>
        <dbReference type="EMBL" id="KDS49139.1"/>
    </source>
</evidence>
<evidence type="ECO:0000256" key="1">
    <source>
        <dbReference type="ARBA" id="ARBA00023125"/>
    </source>
</evidence>
<dbReference type="InterPro" id="IPR005902">
    <property type="entry name" value="HU_DNA-bd_put"/>
</dbReference>
<reference evidence="3 4" key="1">
    <citation type="submission" date="2014-04" db="EMBL/GenBank/DDBJ databases">
        <authorList>
            <person name="Sears C."/>
            <person name="Carroll K."/>
            <person name="Sack B.R."/>
            <person name="Qadri F."/>
            <person name="Myers L.L."/>
            <person name="Chung G.-T."/>
            <person name="Escheverria P."/>
            <person name="Fraser C.M."/>
            <person name="Sadzewicz L."/>
            <person name="Shefchek K.A."/>
            <person name="Tallon L."/>
            <person name="Das S.P."/>
            <person name="Daugherty S."/>
            <person name="Mongodin E.F."/>
        </authorList>
    </citation>
    <scope>NUCLEOTIDE SEQUENCE [LARGE SCALE GENOMIC DNA]</scope>
    <source>
        <strain evidence="3 4">3978 T3 ii</strain>
    </source>
</reference>
<sequence>MAFYKKVKQKGDDKWHPRAVTKGHPYTTDEIARLLSEMSTVTPGDTYAVLMNLGEVLGKLMSSGHSVKLKGIGTFYYTCRSEGTGVDTPEEVSPAQITAVQIRFIPEYYRGQCGQVTERTLLSPHIEWVDTEGED</sequence>